<dbReference type="HOGENOM" id="CLU_113705_2_0_9"/>
<evidence type="ECO:0000259" key="1">
    <source>
        <dbReference type="PROSITE" id="PS50903"/>
    </source>
</evidence>
<dbReference type="InterPro" id="IPR003251">
    <property type="entry name" value="Rr_diiron-bd_dom"/>
</dbReference>
<dbReference type="GO" id="GO:0005506">
    <property type="term" value="F:iron ion binding"/>
    <property type="evidence" value="ECO:0007669"/>
    <property type="project" value="InterPro"/>
</dbReference>
<dbReference type="Gene3D" id="1.20.1260.10">
    <property type="match status" value="1"/>
</dbReference>
<dbReference type="eggNOG" id="COG1592">
    <property type="taxonomic scope" value="Bacteria"/>
</dbReference>
<accession>C9KLQ6</accession>
<dbReference type="PATRIC" id="fig|500635.8.peg.505"/>
<comment type="caution">
    <text evidence="2">The sequence shown here is derived from an EMBL/GenBank/DDBJ whole genome shotgun (WGS) entry which is preliminary data.</text>
</comment>
<feature type="domain" description="Rubredoxin-like" evidence="1">
    <location>
        <begin position="144"/>
        <end position="182"/>
    </location>
</feature>
<dbReference type="SUPFAM" id="SSF57802">
    <property type="entry name" value="Rubredoxin-like"/>
    <property type="match status" value="1"/>
</dbReference>
<dbReference type="AlphaFoldDB" id="C9KLQ6"/>
<dbReference type="InterPro" id="IPR052773">
    <property type="entry name" value="Anaerobic_Peroxidase-Rel"/>
</dbReference>
<sequence>MMMSLNGITKGTEFESMMKSLMQAEANGVMMYYALAQLAREQGLEDVAEGFIAAANEEAVHAGFYAVLNGKYPSDFWGLVRTVQKAEANGEAQVKAIADKVRAAGFAEAADQMDVFARQEGGHGVRLQAMLDKYQPKKADTTGKKVYVCPVCGYEYVGDINDEDDSYVCPLCGQPKSAFVLKK</sequence>
<evidence type="ECO:0000313" key="2">
    <source>
        <dbReference type="EMBL" id="EEX69070.1"/>
    </source>
</evidence>
<reference evidence="2" key="1">
    <citation type="submission" date="2009-09" db="EMBL/GenBank/DDBJ databases">
        <authorList>
            <person name="Weinstock G."/>
            <person name="Sodergren E."/>
            <person name="Clifton S."/>
            <person name="Fulton L."/>
            <person name="Fulton B."/>
            <person name="Courtney L."/>
            <person name="Fronick C."/>
            <person name="Harrison M."/>
            <person name="Strong C."/>
            <person name="Farmer C."/>
            <person name="Delahaunty K."/>
            <person name="Markovic C."/>
            <person name="Hall O."/>
            <person name="Minx P."/>
            <person name="Tomlinson C."/>
            <person name="Mitreva M."/>
            <person name="Nelson J."/>
            <person name="Hou S."/>
            <person name="Wollam A."/>
            <person name="Pepin K.H."/>
            <person name="Johnson M."/>
            <person name="Bhonagiri V."/>
            <person name="Nash W.E."/>
            <person name="Warren W."/>
            <person name="Chinwalla A."/>
            <person name="Mardis E.R."/>
            <person name="Wilson R.K."/>
        </authorList>
    </citation>
    <scope>NUCLEOTIDE SEQUENCE [LARGE SCALE GENOMIC DNA]</scope>
    <source>
        <strain evidence="2">DSM 20544</strain>
    </source>
</reference>
<dbReference type="Gene3D" id="2.20.28.10">
    <property type="match status" value="1"/>
</dbReference>
<name>C9KLQ6_9FIRM</name>
<dbReference type="Pfam" id="PF02915">
    <property type="entry name" value="Rubrerythrin"/>
    <property type="match status" value="1"/>
</dbReference>
<dbReference type="Proteomes" id="UP000003671">
    <property type="component" value="Unassembled WGS sequence"/>
</dbReference>
<dbReference type="InterPro" id="IPR012347">
    <property type="entry name" value="Ferritin-like"/>
</dbReference>
<dbReference type="InterPro" id="IPR024934">
    <property type="entry name" value="Rubredoxin-like_dom"/>
</dbReference>
<dbReference type="PANTHER" id="PTHR43339:SF1">
    <property type="entry name" value="RUBRERYTHRIN"/>
    <property type="match status" value="1"/>
</dbReference>
<gene>
    <name evidence="2" type="ORF">MITSMUL_04140</name>
</gene>
<dbReference type="GO" id="GO:0016491">
    <property type="term" value="F:oxidoreductase activity"/>
    <property type="evidence" value="ECO:0007669"/>
    <property type="project" value="InterPro"/>
</dbReference>
<dbReference type="STRING" id="500635.MITSMUL_04140"/>
<dbReference type="SUPFAM" id="SSF47240">
    <property type="entry name" value="Ferritin-like"/>
    <property type="match status" value="1"/>
</dbReference>
<dbReference type="PROSITE" id="PS50903">
    <property type="entry name" value="RUBREDOXIN_LIKE"/>
    <property type="match status" value="1"/>
</dbReference>
<dbReference type="CDD" id="cd00350">
    <property type="entry name" value="rubredoxin_like"/>
    <property type="match status" value="1"/>
</dbReference>
<proteinExistence type="predicted"/>
<evidence type="ECO:0000313" key="3">
    <source>
        <dbReference type="Proteomes" id="UP000003671"/>
    </source>
</evidence>
<dbReference type="EMBL" id="ABWK02000012">
    <property type="protein sequence ID" value="EEX69070.1"/>
    <property type="molecule type" value="Genomic_DNA"/>
</dbReference>
<dbReference type="PANTHER" id="PTHR43339">
    <property type="entry name" value="RUBRERYTHRIN-RELATED"/>
    <property type="match status" value="1"/>
</dbReference>
<keyword evidence="3" id="KW-1185">Reference proteome</keyword>
<organism evidence="2 3">
    <name type="scientific">Mitsuokella multacida DSM 20544</name>
    <dbReference type="NCBI Taxonomy" id="500635"/>
    <lineage>
        <taxon>Bacteria</taxon>
        <taxon>Bacillati</taxon>
        <taxon>Bacillota</taxon>
        <taxon>Negativicutes</taxon>
        <taxon>Selenomonadales</taxon>
        <taxon>Selenomonadaceae</taxon>
        <taxon>Mitsuokella</taxon>
    </lineage>
</organism>
<protein>
    <submittedName>
        <fullName evidence="2">Rubredoxin</fullName>
    </submittedName>
</protein>
<dbReference type="InterPro" id="IPR009078">
    <property type="entry name" value="Ferritin-like_SF"/>
</dbReference>